<dbReference type="Proteomes" id="UP000183371">
    <property type="component" value="Unassembled WGS sequence"/>
</dbReference>
<evidence type="ECO:0000256" key="6">
    <source>
        <dbReference type="ARBA" id="ARBA00023235"/>
    </source>
</evidence>
<reference evidence="9" key="1">
    <citation type="submission" date="2016-10" db="EMBL/GenBank/DDBJ databases">
        <authorList>
            <person name="Varghese N."/>
            <person name="Submissions S."/>
        </authorList>
    </citation>
    <scope>NUCLEOTIDE SEQUENCE [LARGE SCALE GENOMIC DNA]</scope>
    <source>
        <strain evidence="9">DSM 17465</strain>
    </source>
</reference>
<keyword evidence="9" id="KW-1185">Reference proteome</keyword>
<dbReference type="HAMAP" id="MF_00675">
    <property type="entry name" value="UxaC"/>
    <property type="match status" value="1"/>
</dbReference>
<dbReference type="GO" id="GO:0008880">
    <property type="term" value="F:glucuronate isomerase activity"/>
    <property type="evidence" value="ECO:0007669"/>
    <property type="project" value="UniProtKB-UniRule"/>
</dbReference>
<evidence type="ECO:0000313" key="8">
    <source>
        <dbReference type="EMBL" id="SFT99632.1"/>
    </source>
</evidence>
<comment type="similarity">
    <text evidence="3 7">Belongs to the metallo-dependent hydrolases superfamily. Uronate isomerase family.</text>
</comment>
<sequence length="472" mass="53947">MQPFLGPDFLLETEAAQRLYHDYAAEMPIVDYHNHLCPQTIAEDRRFDDIGRVWLEGDHYKWRAMRWAGINESLITGKDTSFKEKFLAYASVMPKFLGNPLYHWTHLEMYRYFGLEGVILSDKSAETVWEVCNAKLATKQFSARGLLQMQNVKMLGTTDDPCDDLHWHKMIAQDPTSTMVVRPTFRPDPAFKIDKPTFGDYIMKLSRRVGFHIDKYERLLEALSMRLDHFGRHGCRAADHGLDSMLFCPVPPVAELDRIFKEGQSGATLSVDDVTAFQSAVQVFLGKEYAKRGWVMQMHIGATRNNRSRMFKALGPDVGCDGIDDRELANPLNQFLDTLDREKALPRTVLYSLDPTKNEVVVTTAGNFQDGSVGGKVQAGTGWWHNDQLDGMERQMTQLAQMGLLSQFLGMLTDSRSFLSFPRHEYFRRLLCKIVGEWMDKGHIPGDFELAGGMIRDICYNNAANWFLDESR</sequence>
<evidence type="ECO:0000256" key="4">
    <source>
        <dbReference type="ARBA" id="ARBA00012546"/>
    </source>
</evidence>
<protein>
    <recommendedName>
        <fullName evidence="5 7">Uronate isomerase</fullName>
        <ecNumber evidence="4 7">5.3.1.12</ecNumber>
    </recommendedName>
    <alternativeName>
        <fullName evidence="7">Glucuronate isomerase</fullName>
    </alternativeName>
    <alternativeName>
        <fullName evidence="7">Uronic isomerase</fullName>
    </alternativeName>
</protein>
<name>A0A1I7CJP2_9HYPH</name>
<comment type="catalytic activity">
    <reaction evidence="7">
        <text>aldehydo-D-galacturonate = keto-D-tagaturonate</text>
        <dbReference type="Rhea" id="RHEA:27702"/>
        <dbReference type="ChEBI" id="CHEBI:12952"/>
        <dbReference type="ChEBI" id="CHEBI:17886"/>
    </reaction>
</comment>
<gene>
    <name evidence="7" type="primary">uxaC</name>
    <name evidence="8" type="ORF">SAMN05444141_10643</name>
</gene>
<evidence type="ECO:0000256" key="3">
    <source>
        <dbReference type="ARBA" id="ARBA00008397"/>
    </source>
</evidence>
<dbReference type="PANTHER" id="PTHR30068:SF4">
    <property type="entry name" value="URONATE ISOMERASE"/>
    <property type="match status" value="1"/>
</dbReference>
<organism evidence="8 9">
    <name type="scientific">Pseudovibrio denitrificans</name>
    <dbReference type="NCBI Taxonomy" id="258256"/>
    <lineage>
        <taxon>Bacteria</taxon>
        <taxon>Pseudomonadati</taxon>
        <taxon>Pseudomonadota</taxon>
        <taxon>Alphaproteobacteria</taxon>
        <taxon>Hyphomicrobiales</taxon>
        <taxon>Stappiaceae</taxon>
        <taxon>Pseudovibrio</taxon>
    </lineage>
</organism>
<dbReference type="Gene3D" id="3.20.20.140">
    <property type="entry name" value="Metal-dependent hydrolases"/>
    <property type="match status" value="1"/>
</dbReference>
<dbReference type="InterPro" id="IPR003766">
    <property type="entry name" value="Uronate_isomerase"/>
</dbReference>
<dbReference type="RefSeq" id="WP_054784680.1">
    <property type="nucleotide sequence ID" value="NZ_FPBD01000006.1"/>
</dbReference>
<evidence type="ECO:0000256" key="2">
    <source>
        <dbReference type="ARBA" id="ARBA00004892"/>
    </source>
</evidence>
<dbReference type="AlphaFoldDB" id="A0A1I7CJP2"/>
<keyword evidence="6 7" id="KW-0413">Isomerase</keyword>
<comment type="catalytic activity">
    <reaction evidence="1 7">
        <text>D-glucuronate = D-fructuronate</text>
        <dbReference type="Rhea" id="RHEA:13049"/>
        <dbReference type="ChEBI" id="CHEBI:58720"/>
        <dbReference type="ChEBI" id="CHEBI:59863"/>
        <dbReference type="EC" id="5.3.1.12"/>
    </reaction>
</comment>
<dbReference type="NCBIfam" id="NF002794">
    <property type="entry name" value="PRK02925.1"/>
    <property type="match status" value="1"/>
</dbReference>
<evidence type="ECO:0000256" key="5">
    <source>
        <dbReference type="ARBA" id="ARBA00020555"/>
    </source>
</evidence>
<comment type="pathway">
    <text evidence="2 7">Carbohydrate metabolism; pentose and glucuronate interconversion.</text>
</comment>
<accession>A0A1I7CJP2</accession>
<evidence type="ECO:0000256" key="7">
    <source>
        <dbReference type="HAMAP-Rule" id="MF_00675"/>
    </source>
</evidence>
<evidence type="ECO:0000256" key="1">
    <source>
        <dbReference type="ARBA" id="ARBA00001165"/>
    </source>
</evidence>
<dbReference type="PANTHER" id="PTHR30068">
    <property type="entry name" value="URONATE ISOMERASE"/>
    <property type="match status" value="1"/>
</dbReference>
<dbReference type="Pfam" id="PF02614">
    <property type="entry name" value="UxaC"/>
    <property type="match status" value="1"/>
</dbReference>
<dbReference type="Gene3D" id="1.10.2020.10">
    <property type="entry name" value="uronate isomerase, domain 2, chain A"/>
    <property type="match status" value="1"/>
</dbReference>
<dbReference type="EC" id="5.3.1.12" evidence="4 7"/>
<evidence type="ECO:0000313" key="9">
    <source>
        <dbReference type="Proteomes" id="UP000183371"/>
    </source>
</evidence>
<dbReference type="UniPathway" id="UPA00246"/>
<dbReference type="EMBL" id="FPBD01000006">
    <property type="protein sequence ID" value="SFT99632.1"/>
    <property type="molecule type" value="Genomic_DNA"/>
</dbReference>
<dbReference type="InterPro" id="IPR032466">
    <property type="entry name" value="Metal_Hydrolase"/>
</dbReference>
<dbReference type="GO" id="GO:0019698">
    <property type="term" value="P:D-galacturonate catabolic process"/>
    <property type="evidence" value="ECO:0007669"/>
    <property type="project" value="TreeGrafter"/>
</dbReference>
<dbReference type="GO" id="GO:0042840">
    <property type="term" value="P:D-glucuronate catabolic process"/>
    <property type="evidence" value="ECO:0007669"/>
    <property type="project" value="TreeGrafter"/>
</dbReference>
<dbReference type="SUPFAM" id="SSF51556">
    <property type="entry name" value="Metallo-dependent hydrolases"/>
    <property type="match status" value="1"/>
</dbReference>
<proteinExistence type="inferred from homology"/>